<dbReference type="EMBL" id="JACGWL010000006">
    <property type="protein sequence ID" value="KAK4400843.1"/>
    <property type="molecule type" value="Genomic_DNA"/>
</dbReference>
<accession>A0AAE1WX00</accession>
<reference evidence="1" key="1">
    <citation type="submission" date="2020-06" db="EMBL/GenBank/DDBJ databases">
        <authorList>
            <person name="Li T."/>
            <person name="Hu X."/>
            <person name="Zhang T."/>
            <person name="Song X."/>
            <person name="Zhang H."/>
            <person name="Dai N."/>
            <person name="Sheng W."/>
            <person name="Hou X."/>
            <person name="Wei L."/>
        </authorList>
    </citation>
    <scope>NUCLEOTIDE SEQUENCE</scope>
    <source>
        <strain evidence="1">K16</strain>
        <tissue evidence="1">Leaf</tissue>
    </source>
</reference>
<proteinExistence type="predicted"/>
<comment type="caution">
    <text evidence="1">The sequence shown here is derived from an EMBL/GenBank/DDBJ whole genome shotgun (WGS) entry which is preliminary data.</text>
</comment>
<evidence type="ECO:0000313" key="2">
    <source>
        <dbReference type="Proteomes" id="UP001289374"/>
    </source>
</evidence>
<dbReference type="PANTHER" id="PTHR10775">
    <property type="entry name" value="OS08G0208400 PROTEIN"/>
    <property type="match status" value="1"/>
</dbReference>
<keyword evidence="2" id="KW-1185">Reference proteome</keyword>
<sequence>MLYWKNDTDLDYCKFCAEVRYKSTRERNPNRKKTRYAILMYLAFTPHLQRLYAPKATTEQMMWHANHQTVEGSMCHSSDTEAWRHFYRIYPDFVVEPRIVRLSLCMDGFVPHGHYGCTYSCWLIILTPYYLPPRMCMSSKYMFLTMVILGPSNKKCLIDVYLKPLIDELQNLWYVDVLTYDNAKNKIFTIHGLLMWIVNDLPAYGMASGWSTISVIGCLTCMDDTRALYLQNGRKTCYFDCHRQFLHQDHLYRRNKKAFTNNRVERKVARLRLMGEQIHDWIVEFSPAVEILLALPPRYGSEHKWRKKNIFLEFEY</sequence>
<gene>
    <name evidence="1" type="ORF">Sango_1190400</name>
</gene>
<dbReference type="AlphaFoldDB" id="A0AAE1WX00"/>
<dbReference type="InterPro" id="IPR004242">
    <property type="entry name" value="Transposase_21"/>
</dbReference>
<protein>
    <submittedName>
        <fullName evidence="1">Uncharacterized protein</fullName>
    </submittedName>
</protein>
<name>A0AAE1WX00_9LAMI</name>
<dbReference type="Proteomes" id="UP001289374">
    <property type="component" value="Unassembled WGS sequence"/>
</dbReference>
<evidence type="ECO:0000313" key="1">
    <source>
        <dbReference type="EMBL" id="KAK4400843.1"/>
    </source>
</evidence>
<reference evidence="1" key="2">
    <citation type="journal article" date="2024" name="Plant">
        <title>Genomic evolution and insights into agronomic trait innovations of Sesamum species.</title>
        <authorList>
            <person name="Miao H."/>
            <person name="Wang L."/>
            <person name="Qu L."/>
            <person name="Liu H."/>
            <person name="Sun Y."/>
            <person name="Le M."/>
            <person name="Wang Q."/>
            <person name="Wei S."/>
            <person name="Zheng Y."/>
            <person name="Lin W."/>
            <person name="Duan Y."/>
            <person name="Cao H."/>
            <person name="Xiong S."/>
            <person name="Wang X."/>
            <person name="Wei L."/>
            <person name="Li C."/>
            <person name="Ma Q."/>
            <person name="Ju M."/>
            <person name="Zhao R."/>
            <person name="Li G."/>
            <person name="Mu C."/>
            <person name="Tian Q."/>
            <person name="Mei H."/>
            <person name="Zhang T."/>
            <person name="Gao T."/>
            <person name="Zhang H."/>
        </authorList>
    </citation>
    <scope>NUCLEOTIDE SEQUENCE</scope>
    <source>
        <strain evidence="1">K16</strain>
    </source>
</reference>
<dbReference type="Pfam" id="PF02992">
    <property type="entry name" value="Transposase_21"/>
    <property type="match status" value="1"/>
</dbReference>
<organism evidence="1 2">
    <name type="scientific">Sesamum angolense</name>
    <dbReference type="NCBI Taxonomy" id="2727404"/>
    <lineage>
        <taxon>Eukaryota</taxon>
        <taxon>Viridiplantae</taxon>
        <taxon>Streptophyta</taxon>
        <taxon>Embryophyta</taxon>
        <taxon>Tracheophyta</taxon>
        <taxon>Spermatophyta</taxon>
        <taxon>Magnoliopsida</taxon>
        <taxon>eudicotyledons</taxon>
        <taxon>Gunneridae</taxon>
        <taxon>Pentapetalae</taxon>
        <taxon>asterids</taxon>
        <taxon>lamiids</taxon>
        <taxon>Lamiales</taxon>
        <taxon>Pedaliaceae</taxon>
        <taxon>Sesamum</taxon>
    </lineage>
</organism>
<dbReference type="PANTHER" id="PTHR10775:SF188">
    <property type="entry name" value="TRANSPOSASE-ASSOCIATED DOMAIN-CONTAINING PROTEIN"/>
    <property type="match status" value="1"/>
</dbReference>